<reference evidence="5 6" key="1">
    <citation type="journal article" date="2018" name="Sci. Rep.">
        <title>Comparative genomics provides insights into the lifestyle and reveals functional heterogeneity of dark septate endophytic fungi.</title>
        <authorList>
            <person name="Knapp D.G."/>
            <person name="Nemeth J.B."/>
            <person name="Barry K."/>
            <person name="Hainaut M."/>
            <person name="Henrissat B."/>
            <person name="Johnson J."/>
            <person name="Kuo A."/>
            <person name="Lim J.H.P."/>
            <person name="Lipzen A."/>
            <person name="Nolan M."/>
            <person name="Ohm R.A."/>
            <person name="Tamas L."/>
            <person name="Grigoriev I.V."/>
            <person name="Spatafora J.W."/>
            <person name="Nagy L.G."/>
            <person name="Kovacs G.M."/>
        </authorList>
    </citation>
    <scope>NUCLEOTIDE SEQUENCE [LARGE SCALE GENOMIC DNA]</scope>
    <source>
        <strain evidence="5 6">DSE2036</strain>
    </source>
</reference>
<dbReference type="InterPro" id="IPR040771">
    <property type="entry name" value="TLP1_add_C"/>
</dbReference>
<dbReference type="Pfam" id="PF18313">
    <property type="entry name" value="TLP1_add_C"/>
    <property type="match status" value="1"/>
</dbReference>
<name>A0A2V1DJ05_9PLEO</name>
<comment type="similarity">
    <text evidence="1">Belongs to the thiolase-like superfamily. Thiolase family.</text>
</comment>
<dbReference type="Gene3D" id="2.40.50.840">
    <property type="match status" value="1"/>
</dbReference>
<dbReference type="EMBL" id="KZ805420">
    <property type="protein sequence ID" value="PVH98157.1"/>
    <property type="molecule type" value="Genomic_DNA"/>
</dbReference>
<organism evidence="5 6">
    <name type="scientific">Periconia macrospinosa</name>
    <dbReference type="NCBI Taxonomy" id="97972"/>
    <lineage>
        <taxon>Eukaryota</taxon>
        <taxon>Fungi</taxon>
        <taxon>Dikarya</taxon>
        <taxon>Ascomycota</taxon>
        <taxon>Pezizomycotina</taxon>
        <taxon>Dothideomycetes</taxon>
        <taxon>Pleosporomycetidae</taxon>
        <taxon>Pleosporales</taxon>
        <taxon>Massarineae</taxon>
        <taxon>Periconiaceae</taxon>
        <taxon>Periconia</taxon>
    </lineage>
</organism>
<dbReference type="Proteomes" id="UP000244855">
    <property type="component" value="Unassembled WGS sequence"/>
</dbReference>
<dbReference type="GO" id="GO:0016746">
    <property type="term" value="F:acyltransferase activity"/>
    <property type="evidence" value="ECO:0007669"/>
    <property type="project" value="UniProtKB-KW"/>
</dbReference>
<keyword evidence="3" id="KW-0012">Acyltransferase</keyword>
<dbReference type="AlphaFoldDB" id="A0A2V1DJ05"/>
<dbReference type="SUPFAM" id="SSF53901">
    <property type="entry name" value="Thiolase-like"/>
    <property type="match status" value="1"/>
</dbReference>
<proteinExistence type="inferred from homology"/>
<keyword evidence="2" id="KW-0808">Transferase</keyword>
<keyword evidence="6" id="KW-1185">Reference proteome</keyword>
<dbReference type="PANTHER" id="PTHR18919">
    <property type="entry name" value="ACETYL-COA C-ACYLTRANSFERASE"/>
    <property type="match status" value="1"/>
</dbReference>
<dbReference type="PANTHER" id="PTHR18919:SF139">
    <property type="entry name" value="THIOLASE-LIKE PROTEIN TYPE 1 ADDITIONAL C-TERMINAL DOMAIN-CONTAINING PROTEIN"/>
    <property type="match status" value="1"/>
</dbReference>
<evidence type="ECO:0000313" key="5">
    <source>
        <dbReference type="EMBL" id="PVH98157.1"/>
    </source>
</evidence>
<sequence>MILPTMPQETPIIIGVSDIKNYHSSNSLETAKEPLDLIHEAILGALLDACAPSGPSSLQSQIDGIDVVRTWTWPYPDLPGSLAEKLGVKEKVKWKAYSEHGGDKPGVLLDEAARKLAKGEGKVAVVCGGEALASLTAYAKSGKIPPPGWTEPAEAIESVFSPTTRTLGEKNLGAIHKVGAPIHVYPMYENAFRAHRGQTLKENHEESAELYAEFSKIASENEYAWNYGKYDDAKAIGTIGKNNRMICSPYPLLMNAFNTVNLASALILTTTTHARALNIDPSKWIYPLGGAGTSEAATFWTRPNFHTSSALTRSLDSALQISNTSMQQIDLLDIYSCFPIVPKLAADHLGLPVVRGSKPLTLLGGLTSFGGAGNNYSMHALTAMTRALRSGKGKKGLVLCNGGMLTYQFAIVLGTEPRSDGGGYTEKNPLEGVVCEELREGVAEGAEASGEVIVETYTVEFHRSGAPLRGHIVARLKSNGKRVVANHAGEQTLRLLASGNSEVVGKAGWVTQDGERGLFTFGDIAAL</sequence>
<dbReference type="InterPro" id="IPR016039">
    <property type="entry name" value="Thiolase-like"/>
</dbReference>
<evidence type="ECO:0000256" key="2">
    <source>
        <dbReference type="ARBA" id="ARBA00022679"/>
    </source>
</evidence>
<evidence type="ECO:0000259" key="4">
    <source>
        <dbReference type="Pfam" id="PF18313"/>
    </source>
</evidence>
<evidence type="ECO:0000256" key="3">
    <source>
        <dbReference type="ARBA" id="ARBA00023315"/>
    </source>
</evidence>
<evidence type="ECO:0000313" key="6">
    <source>
        <dbReference type="Proteomes" id="UP000244855"/>
    </source>
</evidence>
<gene>
    <name evidence="5" type="ORF">DM02DRAFT_566811</name>
</gene>
<dbReference type="STRING" id="97972.A0A2V1DJ05"/>
<dbReference type="OrthoDB" id="435240at2759"/>
<protein>
    <recommendedName>
        <fullName evidence="4">Thiolase-like protein type 1 additional C-terminal domain-containing protein</fullName>
    </recommendedName>
</protein>
<evidence type="ECO:0000256" key="1">
    <source>
        <dbReference type="ARBA" id="ARBA00010982"/>
    </source>
</evidence>
<dbReference type="Gene3D" id="3.40.47.10">
    <property type="match status" value="1"/>
</dbReference>
<accession>A0A2V1DJ05</accession>
<feature type="domain" description="Thiolase-like protein type 1 additional C-terminal" evidence="4">
    <location>
        <begin position="446"/>
        <end position="515"/>
    </location>
</feature>